<keyword evidence="10" id="KW-1185">Reference proteome</keyword>
<dbReference type="PROSITE" id="PS50808">
    <property type="entry name" value="ZF_BED"/>
    <property type="match status" value="1"/>
</dbReference>
<dbReference type="GO" id="GO:0003677">
    <property type="term" value="F:DNA binding"/>
    <property type="evidence" value="ECO:0007669"/>
    <property type="project" value="InterPro"/>
</dbReference>
<organism evidence="9 10">
    <name type="scientific">Carya illinoinensis</name>
    <name type="common">Pecan</name>
    <dbReference type="NCBI Taxonomy" id="32201"/>
    <lineage>
        <taxon>Eukaryota</taxon>
        <taxon>Viridiplantae</taxon>
        <taxon>Streptophyta</taxon>
        <taxon>Embryophyta</taxon>
        <taxon>Tracheophyta</taxon>
        <taxon>Spermatophyta</taxon>
        <taxon>Magnoliopsida</taxon>
        <taxon>eudicotyledons</taxon>
        <taxon>Gunneridae</taxon>
        <taxon>Pentapetalae</taxon>
        <taxon>rosids</taxon>
        <taxon>fabids</taxon>
        <taxon>Fagales</taxon>
        <taxon>Juglandaceae</taxon>
        <taxon>Carya</taxon>
    </lineage>
</organism>
<accession>A0A8T1N7C4</accession>
<dbReference type="EMBL" id="CM031824">
    <property type="protein sequence ID" value="KAG6624934.1"/>
    <property type="molecule type" value="Genomic_DNA"/>
</dbReference>
<keyword evidence="4" id="KW-0805">Transcription regulation</keyword>
<feature type="compositionally biased region" description="Low complexity" evidence="7">
    <location>
        <begin position="23"/>
        <end position="38"/>
    </location>
</feature>
<evidence type="ECO:0000256" key="7">
    <source>
        <dbReference type="SAM" id="MobiDB-lite"/>
    </source>
</evidence>
<evidence type="ECO:0000313" key="9">
    <source>
        <dbReference type="EMBL" id="KAG6624934.1"/>
    </source>
</evidence>
<dbReference type="GO" id="GO:0005634">
    <property type="term" value="C:nucleus"/>
    <property type="evidence" value="ECO:0007669"/>
    <property type="project" value="UniProtKB-SubCell"/>
</dbReference>
<keyword evidence="1" id="KW-0479">Metal-binding</keyword>
<dbReference type="SMART" id="SM00614">
    <property type="entry name" value="ZnF_BED"/>
    <property type="match status" value="1"/>
</dbReference>
<evidence type="ECO:0000256" key="1">
    <source>
        <dbReference type="ARBA" id="ARBA00022723"/>
    </source>
</evidence>
<dbReference type="InterPro" id="IPR003656">
    <property type="entry name" value="Znf_BED"/>
</dbReference>
<evidence type="ECO:0000256" key="2">
    <source>
        <dbReference type="ARBA" id="ARBA00022771"/>
    </source>
</evidence>
<keyword evidence="2 6" id="KW-0863">Zinc-finger</keyword>
<evidence type="ECO:0000256" key="4">
    <source>
        <dbReference type="ARBA" id="ARBA00023015"/>
    </source>
</evidence>
<keyword evidence="3" id="KW-0862">Zinc</keyword>
<gene>
    <name evidence="9" type="ORF">CIPAW_16G060600</name>
</gene>
<dbReference type="PANTHER" id="PTHR46481">
    <property type="entry name" value="ZINC FINGER BED DOMAIN-CONTAINING PROTEIN 4"/>
    <property type="match status" value="1"/>
</dbReference>
<feature type="region of interest" description="Disordered" evidence="7">
    <location>
        <begin position="105"/>
        <end position="128"/>
    </location>
</feature>
<dbReference type="Proteomes" id="UP000811609">
    <property type="component" value="Chromosome 16"/>
</dbReference>
<feature type="compositionally biased region" description="Polar residues" evidence="7">
    <location>
        <begin position="105"/>
        <end position="116"/>
    </location>
</feature>
<dbReference type="PANTHER" id="PTHR46481:SF8">
    <property type="entry name" value="ZINC FINGER BED DOMAIN-CONTAINING PROTEIN RICESLEEPER 1-LIKE"/>
    <property type="match status" value="1"/>
</dbReference>
<dbReference type="GO" id="GO:0008270">
    <property type="term" value="F:zinc ion binding"/>
    <property type="evidence" value="ECO:0007669"/>
    <property type="project" value="UniProtKB-KW"/>
</dbReference>
<sequence>MEPSATMPSSESESVPNVIHLDSTLPSTLDSSLPTTSPQVCPSISRRRGRSEVWQHFTRIEDVKDPDEAKARCDYCGKVLLCHPKRQGTSSLKYHNERCKAFNTSGVGRDNPQSKMTRTRKMGVDGTTSNPSVGLAKYNEQKIRSTVAKMIIVDELPFRFVEKQGFKDFMAVVEPRFPIPSRITVMRDCMKMYMLEKEKLKNMFMASDYKICITTDMWTSIQNLNYMCITAHFIDDDWILHKRIIYFNKVPDHKGITIGKEIESSVLGWGIKKIFTITVDNASSNTTAIDYLRKIAKLRDDMVLDNDLMHIRCCVHILNLYKFKSCAEKQNILGGGLLCLDVPTRWNSTYLMLSMTLKYYAAFEVLQDEDNEFGPYLREVGQ</sequence>
<proteinExistence type="predicted"/>
<keyword evidence="5" id="KW-0804">Transcription</keyword>
<dbReference type="InterPro" id="IPR052035">
    <property type="entry name" value="ZnF_BED_domain_contain"/>
</dbReference>
<reference evidence="9" key="1">
    <citation type="submission" date="2020-12" db="EMBL/GenBank/DDBJ databases">
        <title>WGS assembly of Carya illinoinensis cv. Pawnee.</title>
        <authorList>
            <person name="Platts A."/>
            <person name="Shu S."/>
            <person name="Wright S."/>
            <person name="Barry K."/>
            <person name="Edger P."/>
            <person name="Pires J.C."/>
            <person name="Schmutz J."/>
        </authorList>
    </citation>
    <scope>NUCLEOTIDE SEQUENCE</scope>
    <source>
        <tissue evidence="9">Leaf</tissue>
    </source>
</reference>
<feature type="domain" description="BED-type" evidence="8">
    <location>
        <begin position="48"/>
        <end position="95"/>
    </location>
</feature>
<evidence type="ECO:0000256" key="5">
    <source>
        <dbReference type="ARBA" id="ARBA00023163"/>
    </source>
</evidence>
<protein>
    <recommendedName>
        <fullName evidence="8">BED-type domain-containing protein</fullName>
    </recommendedName>
</protein>
<evidence type="ECO:0000259" key="8">
    <source>
        <dbReference type="PROSITE" id="PS50808"/>
    </source>
</evidence>
<dbReference type="AlphaFoldDB" id="A0A8T1N7C4"/>
<name>A0A8T1N7C4_CARIL</name>
<evidence type="ECO:0000256" key="6">
    <source>
        <dbReference type="PROSITE-ProRule" id="PRU00027"/>
    </source>
</evidence>
<feature type="region of interest" description="Disordered" evidence="7">
    <location>
        <begin position="23"/>
        <end position="48"/>
    </location>
</feature>
<dbReference type="Pfam" id="PF02892">
    <property type="entry name" value="zf-BED"/>
    <property type="match status" value="1"/>
</dbReference>
<evidence type="ECO:0000313" key="10">
    <source>
        <dbReference type="Proteomes" id="UP000811609"/>
    </source>
</evidence>
<evidence type="ECO:0000256" key="3">
    <source>
        <dbReference type="ARBA" id="ARBA00022833"/>
    </source>
</evidence>
<comment type="caution">
    <text evidence="9">The sequence shown here is derived from an EMBL/GenBank/DDBJ whole genome shotgun (WGS) entry which is preliminary data.</text>
</comment>